<keyword evidence="2" id="KW-1185">Reference proteome</keyword>
<dbReference type="EMBL" id="AP027729">
    <property type="protein sequence ID" value="BDZ43185.1"/>
    <property type="molecule type" value="Genomic_DNA"/>
</dbReference>
<reference evidence="2" key="1">
    <citation type="journal article" date="2019" name="Int. J. Syst. Evol. Microbiol.">
        <title>The Global Catalogue of Microorganisms (GCM) 10K type strain sequencing project: providing services to taxonomists for standard genome sequencing and annotation.</title>
        <authorList>
            <consortium name="The Broad Institute Genomics Platform"/>
            <consortium name="The Broad Institute Genome Sequencing Center for Infectious Disease"/>
            <person name="Wu L."/>
            <person name="Ma J."/>
        </authorList>
    </citation>
    <scope>NUCLEOTIDE SEQUENCE [LARGE SCALE GENOMIC DNA]</scope>
    <source>
        <strain evidence="2">NBRC 108565</strain>
    </source>
</reference>
<proteinExistence type="predicted"/>
<dbReference type="PROSITE" id="PS51482">
    <property type="entry name" value="DEGV"/>
    <property type="match status" value="1"/>
</dbReference>
<dbReference type="Pfam" id="PF02645">
    <property type="entry name" value="DegV"/>
    <property type="match status" value="1"/>
</dbReference>
<dbReference type="InterPro" id="IPR003797">
    <property type="entry name" value="DegV"/>
</dbReference>
<dbReference type="InterPro" id="IPR043168">
    <property type="entry name" value="DegV_C"/>
</dbReference>
<evidence type="ECO:0000313" key="1">
    <source>
        <dbReference type="EMBL" id="BDZ43185.1"/>
    </source>
</evidence>
<sequence>MLGVRPLLSVRDGAIVVVQKVRTRTAAVDRLIEVALDSAGRRNAPRFAVHHLGDDTLAREVAGRLGAELDVPTDVTPVSAVVGAHVGVGVLAIIVADDAPETAPDSARVQ</sequence>
<dbReference type="Proteomes" id="UP001321475">
    <property type="component" value="Chromosome"/>
</dbReference>
<dbReference type="Gene3D" id="3.30.1180.10">
    <property type="match status" value="1"/>
</dbReference>
<evidence type="ECO:0000313" key="2">
    <source>
        <dbReference type="Proteomes" id="UP001321475"/>
    </source>
</evidence>
<name>A0ABN6XHW2_9CELL</name>
<dbReference type="SUPFAM" id="SSF82549">
    <property type="entry name" value="DAK1/DegV-like"/>
    <property type="match status" value="1"/>
</dbReference>
<accession>A0ABN6XHW2</accession>
<organism evidence="1 2">
    <name type="scientific">Paraoerskovia sediminicola</name>
    <dbReference type="NCBI Taxonomy" id="1138587"/>
    <lineage>
        <taxon>Bacteria</taxon>
        <taxon>Bacillati</taxon>
        <taxon>Actinomycetota</taxon>
        <taxon>Actinomycetes</taxon>
        <taxon>Micrococcales</taxon>
        <taxon>Cellulomonadaceae</taxon>
        <taxon>Paraoerskovia</taxon>
    </lineage>
</organism>
<protein>
    <recommendedName>
        <fullName evidence="3">EDD domain protein, DegV family</fullName>
    </recommendedName>
</protein>
<evidence type="ECO:0008006" key="3">
    <source>
        <dbReference type="Google" id="ProtNLM"/>
    </source>
</evidence>
<gene>
    <name evidence="1" type="ORF">GCM10025865_24840</name>
</gene>